<name>A0A172TX19_9BACT</name>
<dbReference type="AlphaFoldDB" id="A0A172TX19"/>
<dbReference type="InterPro" id="IPR011250">
    <property type="entry name" value="OMP/PagP_B-barrel"/>
</dbReference>
<evidence type="ECO:0000313" key="4">
    <source>
        <dbReference type="Proteomes" id="UP000077177"/>
    </source>
</evidence>
<dbReference type="STRING" id="1492898.SY85_15165"/>
<feature type="signal peptide" evidence="1">
    <location>
        <begin position="1"/>
        <end position="18"/>
    </location>
</feature>
<reference evidence="3 4" key="2">
    <citation type="journal article" date="2016" name="Int. J. Syst. Evol. Microbiol.">
        <title>Flavisolibacter tropicus sp. nov., isolated from tropical soil.</title>
        <authorList>
            <person name="Lee J.J."/>
            <person name="Kang M.S."/>
            <person name="Kim G.S."/>
            <person name="Lee C.S."/>
            <person name="Lim S."/>
            <person name="Lee J."/>
            <person name="Roh S.H."/>
            <person name="Kang H."/>
            <person name="Ha J.M."/>
            <person name="Bae S."/>
            <person name="Jung H.Y."/>
            <person name="Kim M.K."/>
        </authorList>
    </citation>
    <scope>NUCLEOTIDE SEQUENCE [LARGE SCALE GENOMIC DNA]</scope>
    <source>
        <strain evidence="3 4">LCS9</strain>
    </source>
</reference>
<dbReference type="InterPro" id="IPR045743">
    <property type="entry name" value="DUF6089"/>
</dbReference>
<dbReference type="KEGG" id="fla:SY85_15165"/>
<dbReference type="EMBL" id="CP011390">
    <property type="protein sequence ID" value="ANE51639.1"/>
    <property type="molecule type" value="Genomic_DNA"/>
</dbReference>
<evidence type="ECO:0000313" key="3">
    <source>
        <dbReference type="EMBL" id="ANE51639.1"/>
    </source>
</evidence>
<dbReference type="SUPFAM" id="SSF56925">
    <property type="entry name" value="OMPA-like"/>
    <property type="match status" value="1"/>
</dbReference>
<proteinExistence type="predicted"/>
<dbReference type="OrthoDB" id="654178at2"/>
<sequence>MKTGLLAFTLLFSLSLCAQEPVQQEGEFGLGVGVAHYFGDLNSRPQFNRPKIAASLFFRKNFGNYIAARVNASYAQIGYSDKYNTHNEYQRRRNLSFNSNIWELAVQGDFNFYRFLPGDPNYRFTPYITLGIGVFNYDPYAFLGSDKYYLRQLGTEGQGSSIYPERKQYSSMAFSVPFGVGMKYSLNERINIGAELVYHFTTTDYLDDVSTTYADPAAFPANPDGTPSPAFLLQDRSYDTGSVIGGDGIQRGNSRQNDQFATLLFYLSFNLQSYKCPSASEKKGY</sequence>
<keyword evidence="1" id="KW-0732">Signal</keyword>
<accession>A0A172TX19</accession>
<dbReference type="Pfam" id="PF19573">
    <property type="entry name" value="DUF6089"/>
    <property type="match status" value="1"/>
</dbReference>
<dbReference type="Gene3D" id="2.40.160.20">
    <property type="match status" value="1"/>
</dbReference>
<reference evidence="4" key="1">
    <citation type="submission" date="2015-01" db="EMBL/GenBank/DDBJ databases">
        <title>Flavisolibacter sp./LCS9/ whole genome sequencing.</title>
        <authorList>
            <person name="Kim M.K."/>
            <person name="Srinivasan S."/>
            <person name="Lee J.-J."/>
        </authorList>
    </citation>
    <scope>NUCLEOTIDE SEQUENCE [LARGE SCALE GENOMIC DNA]</scope>
    <source>
        <strain evidence="4">LCS9</strain>
    </source>
</reference>
<organism evidence="3 4">
    <name type="scientific">Flavisolibacter tropicus</name>
    <dbReference type="NCBI Taxonomy" id="1492898"/>
    <lineage>
        <taxon>Bacteria</taxon>
        <taxon>Pseudomonadati</taxon>
        <taxon>Bacteroidota</taxon>
        <taxon>Chitinophagia</taxon>
        <taxon>Chitinophagales</taxon>
        <taxon>Chitinophagaceae</taxon>
        <taxon>Flavisolibacter</taxon>
    </lineage>
</organism>
<gene>
    <name evidence="3" type="ORF">SY85_15165</name>
</gene>
<evidence type="ECO:0000256" key="1">
    <source>
        <dbReference type="SAM" id="SignalP"/>
    </source>
</evidence>
<dbReference type="RefSeq" id="WP_066405754.1">
    <property type="nucleotide sequence ID" value="NZ_CP011390.1"/>
</dbReference>
<protein>
    <recommendedName>
        <fullName evidence="2">DUF6089 domain-containing protein</fullName>
    </recommendedName>
</protein>
<dbReference type="Proteomes" id="UP000077177">
    <property type="component" value="Chromosome"/>
</dbReference>
<keyword evidence="4" id="KW-1185">Reference proteome</keyword>
<evidence type="ECO:0000259" key="2">
    <source>
        <dbReference type="Pfam" id="PF19573"/>
    </source>
</evidence>
<feature type="chain" id="PRO_5008001305" description="DUF6089 domain-containing protein" evidence="1">
    <location>
        <begin position="19"/>
        <end position="285"/>
    </location>
</feature>
<feature type="domain" description="DUF6089" evidence="2">
    <location>
        <begin position="9"/>
        <end position="208"/>
    </location>
</feature>